<evidence type="ECO:0000313" key="2">
    <source>
        <dbReference type="EMBL" id="KYN27558.1"/>
    </source>
</evidence>
<sequence>MRNRVMRLRLRANCVKSLLLRNPCARDNPRNHLSGSEEGVSPLVSHVSFRCRRIALAAGSRLTGWLTAAECRSPIPTTPLSWRPTITACRRLSTDLRSARDRASTSTLSFLSSRSVGVLEHFKKRNLARENPVVASPTTRIVLSDVVFFFPRGVFRARASVFGAVKTSACIFALPSPSKTLASRRRRRAIPGQSAEKLQFLATDTPYLPFFLSSFDAFVPSAKRSVSTSELGGRGGKSDATYEFRGNAFRAEHIALPHLQSKVVDATVGRQARPGQASRRPAVPRVRSLYVAEWALCVGLTMMRTVAMAPTPGFLQAFPSGLSSRPRVYRRRSRMASGRQRRVKPLVEPVPN</sequence>
<name>A0A151JMT1_9HYME</name>
<dbReference type="AlphaFoldDB" id="A0A151JMT1"/>
<reference evidence="2 3" key="1">
    <citation type="submission" date="2015-09" db="EMBL/GenBank/DDBJ databases">
        <title>Trachymyrmex cornetzi WGS genome.</title>
        <authorList>
            <person name="Nygaard S."/>
            <person name="Hu H."/>
            <person name="Boomsma J."/>
            <person name="Zhang G."/>
        </authorList>
    </citation>
    <scope>NUCLEOTIDE SEQUENCE [LARGE SCALE GENOMIC DNA]</scope>
    <source>
        <strain evidence="2">Tcor2-1</strain>
        <tissue evidence="2">Whole body</tissue>
    </source>
</reference>
<organism evidence="2 3">
    <name type="scientific">Trachymyrmex cornetzi</name>
    <dbReference type="NCBI Taxonomy" id="471704"/>
    <lineage>
        <taxon>Eukaryota</taxon>
        <taxon>Metazoa</taxon>
        <taxon>Ecdysozoa</taxon>
        <taxon>Arthropoda</taxon>
        <taxon>Hexapoda</taxon>
        <taxon>Insecta</taxon>
        <taxon>Pterygota</taxon>
        <taxon>Neoptera</taxon>
        <taxon>Endopterygota</taxon>
        <taxon>Hymenoptera</taxon>
        <taxon>Apocrita</taxon>
        <taxon>Aculeata</taxon>
        <taxon>Formicoidea</taxon>
        <taxon>Formicidae</taxon>
        <taxon>Myrmicinae</taxon>
        <taxon>Trachymyrmex</taxon>
    </lineage>
</organism>
<protein>
    <submittedName>
        <fullName evidence="2">Uncharacterized protein</fullName>
    </submittedName>
</protein>
<dbReference type="Proteomes" id="UP000078492">
    <property type="component" value="Unassembled WGS sequence"/>
</dbReference>
<dbReference type="EMBL" id="KQ978904">
    <property type="protein sequence ID" value="KYN27558.1"/>
    <property type="molecule type" value="Genomic_DNA"/>
</dbReference>
<keyword evidence="3" id="KW-1185">Reference proteome</keyword>
<evidence type="ECO:0000313" key="3">
    <source>
        <dbReference type="Proteomes" id="UP000078492"/>
    </source>
</evidence>
<feature type="compositionally biased region" description="Basic residues" evidence="1">
    <location>
        <begin position="327"/>
        <end position="344"/>
    </location>
</feature>
<feature type="region of interest" description="Disordered" evidence="1">
    <location>
        <begin position="326"/>
        <end position="352"/>
    </location>
</feature>
<gene>
    <name evidence="2" type="ORF">ALC57_03058</name>
</gene>
<proteinExistence type="predicted"/>
<evidence type="ECO:0000256" key="1">
    <source>
        <dbReference type="SAM" id="MobiDB-lite"/>
    </source>
</evidence>
<accession>A0A151JMT1</accession>